<accession>A0ABP8ZGA2</accession>
<evidence type="ECO:0000313" key="3">
    <source>
        <dbReference type="Proteomes" id="UP001500822"/>
    </source>
</evidence>
<feature type="compositionally biased region" description="Acidic residues" evidence="1">
    <location>
        <begin position="475"/>
        <end position="488"/>
    </location>
</feature>
<dbReference type="Pfam" id="PF05133">
    <property type="entry name" value="SPP1_portal"/>
    <property type="match status" value="1"/>
</dbReference>
<evidence type="ECO:0008006" key="4">
    <source>
        <dbReference type="Google" id="ProtNLM"/>
    </source>
</evidence>
<reference evidence="3" key="1">
    <citation type="journal article" date="2019" name="Int. J. Syst. Evol. Microbiol.">
        <title>The Global Catalogue of Microorganisms (GCM) 10K type strain sequencing project: providing services to taxonomists for standard genome sequencing and annotation.</title>
        <authorList>
            <consortium name="The Broad Institute Genomics Platform"/>
            <consortium name="The Broad Institute Genome Sequencing Center for Infectious Disease"/>
            <person name="Wu L."/>
            <person name="Ma J."/>
        </authorList>
    </citation>
    <scope>NUCLEOTIDE SEQUENCE [LARGE SCALE GENOMIC DNA]</scope>
    <source>
        <strain evidence="3">JCM 18077</strain>
    </source>
</reference>
<comment type="caution">
    <text evidence="2">The sequence shown here is derived from an EMBL/GenBank/DDBJ whole genome shotgun (WGS) entry which is preliminary data.</text>
</comment>
<organism evidence="2 3">
    <name type="scientific">Gordonia alkaliphila</name>
    <dbReference type="NCBI Taxonomy" id="1053547"/>
    <lineage>
        <taxon>Bacteria</taxon>
        <taxon>Bacillati</taxon>
        <taxon>Actinomycetota</taxon>
        <taxon>Actinomycetes</taxon>
        <taxon>Mycobacteriales</taxon>
        <taxon>Gordoniaceae</taxon>
        <taxon>Gordonia</taxon>
    </lineage>
</organism>
<protein>
    <recommendedName>
        <fullName evidence="4">Portal protein</fullName>
    </recommendedName>
</protein>
<keyword evidence="3" id="KW-1185">Reference proteome</keyword>
<sequence length="488" mass="52238">MRGAALIKSPVDVPRVPGLSESEQAALARLDGKVQAHRARNALRTALYEGKHALDHVGTVIPTQYRRAAQIIGWPAKAVDLLADRCTLTSFDWPDGDAASLGLDTIWTGNQLAIEAPMAAVSSLQHGVAFLSATEGDVSLGEQKAQIHCTSAADGSGEWNPRTRSLDSFLEVHKRDDLGAVISFTLIVGGQIVTADRDRGVWSVDRSTYRGMVPVEPLVFRPRPSKRLGTSRISRPVIGLTTAAMRTAMRLEGNADVYSLPQLFLLGANSSIFKNPDGTIKAAWQVALGRMFGVPDDDKAAVPRADIRTVQAASPEPHLKQMQQYAQLFSGETAIPVSSLGVSDMANPNSAESYIASREDLIAIAEVTTDIWGAAWARTMMRAAAIGNGVEVDERWSSIMPLWRPPQHQSRAAMADAGAKQVASVPWLAETEVGLELVGLTPDQITRALAARDKARSEQAFESILTVPDTPAAEDAGEDAADDADPAA</sequence>
<dbReference type="EMBL" id="BAABIE010000016">
    <property type="protein sequence ID" value="GAA4756136.1"/>
    <property type="molecule type" value="Genomic_DNA"/>
</dbReference>
<evidence type="ECO:0000256" key="1">
    <source>
        <dbReference type="SAM" id="MobiDB-lite"/>
    </source>
</evidence>
<gene>
    <name evidence="2" type="ORF">GCM10023217_30010</name>
</gene>
<dbReference type="Proteomes" id="UP001500822">
    <property type="component" value="Unassembled WGS sequence"/>
</dbReference>
<feature type="region of interest" description="Disordered" evidence="1">
    <location>
        <begin position="462"/>
        <end position="488"/>
    </location>
</feature>
<name>A0ABP8ZGA2_9ACTN</name>
<dbReference type="InterPro" id="IPR021145">
    <property type="entry name" value="Portal_protein_SPP1_Gp6-like"/>
</dbReference>
<dbReference type="RefSeq" id="WP_345314112.1">
    <property type="nucleotide sequence ID" value="NZ_BAABIE010000016.1"/>
</dbReference>
<proteinExistence type="predicted"/>
<evidence type="ECO:0000313" key="2">
    <source>
        <dbReference type="EMBL" id="GAA4756136.1"/>
    </source>
</evidence>